<dbReference type="InterPro" id="IPR001387">
    <property type="entry name" value="Cro/C1-type_HTH"/>
</dbReference>
<dbReference type="PROSITE" id="PS50943">
    <property type="entry name" value="HTH_CROC1"/>
    <property type="match status" value="1"/>
</dbReference>
<name>A0A9X3TTH8_9BACL</name>
<gene>
    <name evidence="2" type="ORF">O3V59_20945</name>
</gene>
<dbReference type="EMBL" id="JAPYYP010000044">
    <property type="protein sequence ID" value="MDA5110811.1"/>
    <property type="molecule type" value="Genomic_DNA"/>
</dbReference>
<comment type="caution">
    <text evidence="2">The sequence shown here is derived from an EMBL/GenBank/DDBJ whole genome shotgun (WGS) entry which is preliminary data.</text>
</comment>
<accession>A0A9X3TTH8</accession>
<dbReference type="CDD" id="cd00093">
    <property type="entry name" value="HTH_XRE"/>
    <property type="match status" value="1"/>
</dbReference>
<sequence length="113" mass="12996">MACRQANSETFSSKVPDGSNSIRLQNGGQITANLGQLYPGGDTYLVCFENLPEHTLGQRIKKARLYLGYNKREFAKKIGVSARMIWLWEKDEYRPSEKYMERLDKFLAIFPSL</sequence>
<dbReference type="InterPro" id="IPR010982">
    <property type="entry name" value="Lambda_DNA-bd_dom_sf"/>
</dbReference>
<dbReference type="Pfam" id="PF01381">
    <property type="entry name" value="HTH_3"/>
    <property type="match status" value="1"/>
</dbReference>
<reference evidence="2" key="1">
    <citation type="submission" date="2022-12" db="EMBL/GenBank/DDBJ databases">
        <title>Draft genome sequence of the thermophilic strain Brevibacillus thermoruber HT42, isolated from Los Humeros, Puebla, Mexico, with biotechnological potential.</title>
        <authorList>
            <person name="Lara Sanchez J."/>
            <person name="Solis Palacios R."/>
            <person name="Bustos Baena A.S."/>
            <person name="Ruz Baez A.E."/>
            <person name="Espinosa Luna G."/>
            <person name="Oliart Ros R.M."/>
        </authorList>
    </citation>
    <scope>NUCLEOTIDE SEQUENCE</scope>
    <source>
        <strain evidence="2">HT42</strain>
    </source>
</reference>
<keyword evidence="3" id="KW-1185">Reference proteome</keyword>
<evidence type="ECO:0000313" key="3">
    <source>
        <dbReference type="Proteomes" id="UP001151071"/>
    </source>
</evidence>
<dbReference type="Proteomes" id="UP001151071">
    <property type="component" value="Unassembled WGS sequence"/>
</dbReference>
<protein>
    <submittedName>
        <fullName evidence="2">Helix-turn-helix transcriptional regulator</fullName>
    </submittedName>
</protein>
<organism evidence="2 3">
    <name type="scientific">Brevibacillus thermoruber</name>
    <dbReference type="NCBI Taxonomy" id="33942"/>
    <lineage>
        <taxon>Bacteria</taxon>
        <taxon>Bacillati</taxon>
        <taxon>Bacillota</taxon>
        <taxon>Bacilli</taxon>
        <taxon>Bacillales</taxon>
        <taxon>Paenibacillaceae</taxon>
        <taxon>Brevibacillus</taxon>
    </lineage>
</organism>
<proteinExistence type="predicted"/>
<dbReference type="Gene3D" id="1.10.260.40">
    <property type="entry name" value="lambda repressor-like DNA-binding domains"/>
    <property type="match status" value="1"/>
</dbReference>
<evidence type="ECO:0000259" key="1">
    <source>
        <dbReference type="PROSITE" id="PS50943"/>
    </source>
</evidence>
<dbReference type="SUPFAM" id="SSF47413">
    <property type="entry name" value="lambda repressor-like DNA-binding domains"/>
    <property type="match status" value="1"/>
</dbReference>
<dbReference type="SMART" id="SM00530">
    <property type="entry name" value="HTH_XRE"/>
    <property type="match status" value="1"/>
</dbReference>
<dbReference type="AlphaFoldDB" id="A0A9X3TTH8"/>
<feature type="domain" description="HTH cro/C1-type" evidence="1">
    <location>
        <begin position="60"/>
        <end position="113"/>
    </location>
</feature>
<dbReference type="RefSeq" id="WP_081904182.1">
    <property type="nucleotide sequence ID" value="NZ_JAPYYP010000044.1"/>
</dbReference>
<dbReference type="GO" id="GO:0003677">
    <property type="term" value="F:DNA binding"/>
    <property type="evidence" value="ECO:0007669"/>
    <property type="project" value="InterPro"/>
</dbReference>
<evidence type="ECO:0000313" key="2">
    <source>
        <dbReference type="EMBL" id="MDA5110811.1"/>
    </source>
</evidence>